<dbReference type="OrthoDB" id="9808959at2"/>
<organism evidence="2 3">
    <name type="scientific">Chelatococcus asaccharovorans</name>
    <dbReference type="NCBI Taxonomy" id="28210"/>
    <lineage>
        <taxon>Bacteria</taxon>
        <taxon>Pseudomonadati</taxon>
        <taxon>Pseudomonadota</taxon>
        <taxon>Alphaproteobacteria</taxon>
        <taxon>Hyphomicrobiales</taxon>
        <taxon>Chelatococcaceae</taxon>
        <taxon>Chelatococcus</taxon>
    </lineage>
</organism>
<proteinExistence type="predicted"/>
<dbReference type="Proteomes" id="UP000248021">
    <property type="component" value="Unassembled WGS sequence"/>
</dbReference>
<evidence type="ECO:0000259" key="1">
    <source>
        <dbReference type="PROSITE" id="PS51750"/>
    </source>
</evidence>
<protein>
    <submittedName>
        <fullName evidence="2">BRO family protein</fullName>
    </submittedName>
</protein>
<keyword evidence="3" id="KW-1185">Reference proteome</keyword>
<dbReference type="PROSITE" id="PS51750">
    <property type="entry name" value="BRO_N"/>
    <property type="match status" value="1"/>
</dbReference>
<sequence length="94" mass="10419">MHTGKPAVLGSESGLYKLIMRSDKPEARAFQDWVTREVLPAIRKTGSYVLQGADRSTVAESSVSEMPDVPGLVVSVNLLVWRSYSPLRANYPRQ</sequence>
<dbReference type="InterPro" id="IPR003497">
    <property type="entry name" value="BRO_N_domain"/>
</dbReference>
<feature type="domain" description="Bro-N" evidence="1">
    <location>
        <begin position="1"/>
        <end position="46"/>
    </location>
</feature>
<dbReference type="Pfam" id="PF02498">
    <property type="entry name" value="Bro-N"/>
    <property type="match status" value="1"/>
</dbReference>
<reference evidence="2 3" key="1">
    <citation type="submission" date="2018-05" db="EMBL/GenBank/DDBJ databases">
        <title>Genomic Encyclopedia of Type Strains, Phase IV (KMG-IV): sequencing the most valuable type-strain genomes for metagenomic binning, comparative biology and taxonomic classification.</title>
        <authorList>
            <person name="Goeker M."/>
        </authorList>
    </citation>
    <scope>NUCLEOTIDE SEQUENCE [LARGE SCALE GENOMIC DNA]</scope>
    <source>
        <strain evidence="2 3">DSM 6462</strain>
    </source>
</reference>
<gene>
    <name evidence="2" type="ORF">C7450_113174</name>
</gene>
<comment type="caution">
    <text evidence="2">The sequence shown here is derived from an EMBL/GenBank/DDBJ whole genome shotgun (WGS) entry which is preliminary data.</text>
</comment>
<name>A0A2V3TY57_9HYPH</name>
<evidence type="ECO:0000313" key="3">
    <source>
        <dbReference type="Proteomes" id="UP000248021"/>
    </source>
</evidence>
<dbReference type="AlphaFoldDB" id="A0A2V3TY57"/>
<accession>A0A2V3TY57</accession>
<dbReference type="EMBL" id="QJJK01000013">
    <property type="protein sequence ID" value="PXW53686.1"/>
    <property type="molecule type" value="Genomic_DNA"/>
</dbReference>
<dbReference type="RefSeq" id="WP_110377641.1">
    <property type="nucleotide sequence ID" value="NZ_JAHBRY010000001.1"/>
</dbReference>
<evidence type="ECO:0000313" key="2">
    <source>
        <dbReference type="EMBL" id="PXW53686.1"/>
    </source>
</evidence>